<dbReference type="EC" id="2.4.1.18" evidence="10"/>
<comment type="similarity">
    <text evidence="4 10">Belongs to the glycosyl hydrolase 13 family. GlgB subfamily.</text>
</comment>
<dbReference type="SUPFAM" id="SSF51011">
    <property type="entry name" value="Glycosyl hydrolase domain"/>
    <property type="match status" value="1"/>
</dbReference>
<dbReference type="InterPro" id="IPR017853">
    <property type="entry name" value="GH"/>
</dbReference>
<evidence type="ECO:0000256" key="8">
    <source>
        <dbReference type="ARBA" id="ARBA00023056"/>
    </source>
</evidence>
<dbReference type="InterPro" id="IPR006047">
    <property type="entry name" value="GH13_cat_dom"/>
</dbReference>
<dbReference type="Gene3D" id="2.60.40.1180">
    <property type="entry name" value="Golgi alpha-mannosidase II"/>
    <property type="match status" value="1"/>
</dbReference>
<dbReference type="CDD" id="cd02855">
    <property type="entry name" value="E_set_GBE_prok_N"/>
    <property type="match status" value="1"/>
</dbReference>
<dbReference type="InterPro" id="IPR006407">
    <property type="entry name" value="GlgB"/>
</dbReference>
<comment type="subunit">
    <text evidence="10">Monomer.</text>
</comment>
<evidence type="ECO:0000256" key="7">
    <source>
        <dbReference type="ARBA" id="ARBA00022679"/>
    </source>
</evidence>
<comment type="function">
    <text evidence="2 10">Catalyzes the formation of the alpha-1,6-glucosidic linkages in glycogen by scission of a 1,4-alpha-linked oligosaccharide from growing alpha-1,4-glucan chains and the subsequent attachment of the oligosaccharide to the alpha-1,6 position.</text>
</comment>
<dbReference type="Proteomes" id="UP001314681">
    <property type="component" value="Unassembled WGS sequence"/>
</dbReference>
<feature type="domain" description="Glycosyl hydrolase family 13 catalytic" evidence="12">
    <location>
        <begin position="251"/>
        <end position="603"/>
    </location>
</feature>
<keyword evidence="14" id="KW-1185">Reference proteome</keyword>
<organism evidence="13 14">
    <name type="scientific">Diplocloster modestus</name>
    <dbReference type="NCBI Taxonomy" id="2850322"/>
    <lineage>
        <taxon>Bacteria</taxon>
        <taxon>Bacillati</taxon>
        <taxon>Bacillota</taxon>
        <taxon>Clostridia</taxon>
        <taxon>Lachnospirales</taxon>
        <taxon>Lachnospiraceae</taxon>
        <taxon>Diplocloster</taxon>
    </lineage>
</organism>
<evidence type="ECO:0000256" key="4">
    <source>
        <dbReference type="ARBA" id="ARBA00009000"/>
    </source>
</evidence>
<keyword evidence="6 10" id="KW-0328">Glycosyltransferase</keyword>
<dbReference type="CDD" id="cd11322">
    <property type="entry name" value="AmyAc_Glg_BE"/>
    <property type="match status" value="1"/>
</dbReference>
<keyword evidence="9 10" id="KW-0119">Carbohydrate metabolism</keyword>
<feature type="active site" description="Nucleophile" evidence="10">
    <location>
        <position position="412"/>
    </location>
</feature>
<dbReference type="NCBIfam" id="TIGR01515">
    <property type="entry name" value="branching_enzym"/>
    <property type="match status" value="1"/>
</dbReference>
<comment type="caution">
    <text evidence="13">The sequence shown here is derived from an EMBL/GenBank/DDBJ whole genome shotgun (WGS) entry which is preliminary data.</text>
</comment>
<dbReference type="GO" id="GO:0003844">
    <property type="term" value="F:1,4-alpha-glucan branching enzyme activity"/>
    <property type="evidence" value="ECO:0007669"/>
    <property type="project" value="UniProtKB-EC"/>
</dbReference>
<name>A0ABS6K9N0_9FIRM</name>
<dbReference type="Pfam" id="PF00128">
    <property type="entry name" value="Alpha-amylase"/>
    <property type="match status" value="1"/>
</dbReference>
<keyword evidence="8 10" id="KW-0320">Glycogen biosynthesis</keyword>
<reference evidence="13 14" key="1">
    <citation type="submission" date="2021-06" db="EMBL/GenBank/DDBJ databases">
        <title>Description of novel taxa of the family Lachnospiraceae.</title>
        <authorList>
            <person name="Chaplin A.V."/>
            <person name="Sokolova S.R."/>
            <person name="Pikina A.P."/>
            <person name="Korzhanova M."/>
            <person name="Belova V."/>
            <person name="Korostin D."/>
            <person name="Efimov B.A."/>
        </authorList>
    </citation>
    <scope>NUCLEOTIDE SEQUENCE [LARGE SCALE GENOMIC DNA]</scope>
    <source>
        <strain evidence="13 14">ASD4241</strain>
    </source>
</reference>
<dbReference type="Gene3D" id="2.60.40.10">
    <property type="entry name" value="Immunoglobulins"/>
    <property type="match status" value="2"/>
</dbReference>
<evidence type="ECO:0000256" key="3">
    <source>
        <dbReference type="ARBA" id="ARBA00004964"/>
    </source>
</evidence>
<keyword evidence="7 10" id="KW-0808">Transferase</keyword>
<evidence type="ECO:0000256" key="6">
    <source>
        <dbReference type="ARBA" id="ARBA00022676"/>
    </source>
</evidence>
<dbReference type="InterPro" id="IPR004193">
    <property type="entry name" value="Glyco_hydro_13_N"/>
</dbReference>
<dbReference type="NCBIfam" id="NF008967">
    <property type="entry name" value="PRK12313.1"/>
    <property type="match status" value="1"/>
</dbReference>
<dbReference type="HAMAP" id="MF_00685">
    <property type="entry name" value="GlgB"/>
    <property type="match status" value="1"/>
</dbReference>
<keyword evidence="5 10" id="KW-0321">Glycogen metabolism</keyword>
<dbReference type="PIRSF" id="PIRSF000463">
    <property type="entry name" value="GlgB"/>
    <property type="match status" value="1"/>
</dbReference>
<protein>
    <recommendedName>
        <fullName evidence="10">1,4-alpha-glucan branching enzyme GlgB</fullName>
        <ecNumber evidence="10">2.4.1.18</ecNumber>
    </recommendedName>
    <alternativeName>
        <fullName evidence="10">1,4-alpha-D-glucan:1,4-alpha-D-glucan 6-glucosyl-transferase</fullName>
    </alternativeName>
    <alternativeName>
        <fullName evidence="10">Alpha-(1-&gt;4)-glucan branching enzyme</fullName>
    </alternativeName>
    <alternativeName>
        <fullName evidence="10">Glycogen branching enzyme</fullName>
        <shortName evidence="10">BE</shortName>
    </alternativeName>
</protein>
<dbReference type="InterPro" id="IPR013783">
    <property type="entry name" value="Ig-like_fold"/>
</dbReference>
<dbReference type="Pfam" id="PF02806">
    <property type="entry name" value="Alpha-amylase_C"/>
    <property type="match status" value="1"/>
</dbReference>
<dbReference type="PANTHER" id="PTHR43651:SF3">
    <property type="entry name" value="1,4-ALPHA-GLUCAN-BRANCHING ENZYME"/>
    <property type="match status" value="1"/>
</dbReference>
<dbReference type="SUPFAM" id="SSF51445">
    <property type="entry name" value="(Trans)glycosidases"/>
    <property type="match status" value="1"/>
</dbReference>
<comment type="catalytic activity">
    <reaction evidence="1 10">
        <text>Transfers a segment of a (1-&gt;4)-alpha-D-glucan chain to a primary hydroxy group in a similar glucan chain.</text>
        <dbReference type="EC" id="2.4.1.18"/>
    </reaction>
</comment>
<dbReference type="SUPFAM" id="SSF81296">
    <property type="entry name" value="E set domains"/>
    <property type="match status" value="2"/>
</dbReference>
<dbReference type="InterPro" id="IPR006048">
    <property type="entry name" value="A-amylase/branching_C"/>
</dbReference>
<comment type="pathway">
    <text evidence="3 10">Glycan biosynthesis; glycogen biosynthesis.</text>
</comment>
<dbReference type="InterPro" id="IPR054169">
    <property type="entry name" value="GlgB_N"/>
</dbReference>
<dbReference type="SMART" id="SM00642">
    <property type="entry name" value="Aamy"/>
    <property type="match status" value="1"/>
</dbReference>
<dbReference type="EMBL" id="JAHQCX010000009">
    <property type="protein sequence ID" value="MBU9727232.1"/>
    <property type="molecule type" value="Genomic_DNA"/>
</dbReference>
<gene>
    <name evidence="10 13" type="primary">glgB</name>
    <name evidence="13" type="ORF">KTH90_14530</name>
</gene>
<feature type="region of interest" description="Disordered" evidence="11">
    <location>
        <begin position="802"/>
        <end position="863"/>
    </location>
</feature>
<evidence type="ECO:0000256" key="11">
    <source>
        <dbReference type="SAM" id="MobiDB-lite"/>
    </source>
</evidence>
<evidence type="ECO:0000313" key="13">
    <source>
        <dbReference type="EMBL" id="MBU9727232.1"/>
    </source>
</evidence>
<feature type="active site" description="Proton donor" evidence="10">
    <location>
        <position position="465"/>
    </location>
</feature>
<evidence type="ECO:0000256" key="10">
    <source>
        <dbReference type="HAMAP-Rule" id="MF_00685"/>
    </source>
</evidence>
<evidence type="ECO:0000256" key="1">
    <source>
        <dbReference type="ARBA" id="ARBA00000826"/>
    </source>
</evidence>
<dbReference type="InterPro" id="IPR037439">
    <property type="entry name" value="Branching_enzy"/>
</dbReference>
<evidence type="ECO:0000259" key="12">
    <source>
        <dbReference type="SMART" id="SM00642"/>
    </source>
</evidence>
<dbReference type="Gene3D" id="3.20.20.80">
    <property type="entry name" value="Glycosidases"/>
    <property type="match status" value="1"/>
</dbReference>
<evidence type="ECO:0000313" key="14">
    <source>
        <dbReference type="Proteomes" id="UP001314681"/>
    </source>
</evidence>
<dbReference type="Pfam" id="PF02922">
    <property type="entry name" value="CBM_48"/>
    <property type="match status" value="1"/>
</dbReference>
<evidence type="ECO:0000256" key="9">
    <source>
        <dbReference type="ARBA" id="ARBA00023277"/>
    </source>
</evidence>
<evidence type="ECO:0000256" key="5">
    <source>
        <dbReference type="ARBA" id="ARBA00022600"/>
    </source>
</evidence>
<evidence type="ECO:0000256" key="2">
    <source>
        <dbReference type="ARBA" id="ARBA00002953"/>
    </source>
</evidence>
<dbReference type="InterPro" id="IPR013780">
    <property type="entry name" value="Glyco_hydro_b"/>
</dbReference>
<dbReference type="Pfam" id="PF22019">
    <property type="entry name" value="GlgB_N"/>
    <property type="match status" value="1"/>
</dbReference>
<accession>A0ABS6K9N0</accession>
<sequence length="863" mass="98678">MDKTLYDLMDWAAIEAIVYSEEDNPHNILGPHVVDAGVLVQTFIPTAEKVTVKLKNNGSEYPMEQADEEGFFAVLLPRKSVPEYTYVVTYDNGTVQEIGDPYRFAPQFTEKETKKFNAGILYQIYEKMGAHPMNIKGTDGVYFSVWAPNAMRVSVVGDFNLWDGRRHQMRRLWDSGIFELFIPDLGVGQLYKFEIKTRTGLVVLKADPYANAAELRPNTASVVTDLNHFTWKDDKWLENRKKADTSREPMFIYEMHLGSWQKPEDGRNFYNYRELAPMVAEYVKDMGYTHIELMPVMEHPLDASWGYQVTGYYAPTSRYGSPEDFMFFMDYMHEQNIGVILDWVPAHFPRDTWGMSNFDGTCLYEHSDPRKGSHPHWGTLIYNYGRPEVKNFLISNALFWIDKFHADGIRMDAVASMLYLDYGKNEGEWVPNIYGGHENLEAVELFKHLNSVIKGKKSGAVMIAEESTSWPMVTGDVEEDGLGFDYKWNMGWMNDFIGYMRYDPIFRGAHHGELTFSMIYAYSENFILTLSHDEVVHGKGSMIGKMPGGREAKFANLRAAYGFMMAHPGKKLLFMGQDMAQFSEWSEEKSLEWDLLEYEDHSHMKNYVKALVTLYRTYPALYQLDYDPKGFTWINNISADENMLVFTRNTKKAEETLLVVCNFSALEYEDHKIGVPYAGKYKEIFNSDSTQFGGTGAVNSRMKQSRKDECDDRPNSIKIKVAPLSISIFTYTKAVEKISTNKAAKSKPSKAAAPAAKKNLKAELAAKFMEEELSAADPVLELPKAEAVETAPLKTEIKKVEPKKLETKKVEPKKVETTKVETKKVETKKVEPKKVETTKIEPKKVETTKVEPTKDETTNEKSK</sequence>
<dbReference type="PANTHER" id="PTHR43651">
    <property type="entry name" value="1,4-ALPHA-GLUCAN-BRANCHING ENZYME"/>
    <property type="match status" value="1"/>
</dbReference>
<dbReference type="InterPro" id="IPR014756">
    <property type="entry name" value="Ig_E-set"/>
</dbReference>
<dbReference type="RefSeq" id="WP_238726981.1">
    <property type="nucleotide sequence ID" value="NZ_JAHQCX010000009.1"/>
</dbReference>
<dbReference type="InterPro" id="IPR044143">
    <property type="entry name" value="GlgB_N_E_set_prok"/>
</dbReference>
<dbReference type="NCBIfam" id="NF003811">
    <property type="entry name" value="PRK05402.1"/>
    <property type="match status" value="1"/>
</dbReference>
<proteinExistence type="inferred from homology"/>